<reference evidence="2" key="1">
    <citation type="submission" date="2018-12" db="EMBL/GenBank/DDBJ databases">
        <title>Novel natural products biosynthetic potential of the class Ktedonobacteria.</title>
        <authorList>
            <person name="Zheng Y."/>
            <person name="Saitou A."/>
            <person name="Wang C.M."/>
            <person name="Toyoda A."/>
            <person name="Minakuchi Y."/>
            <person name="Sekiguchi Y."/>
            <person name="Ueda K."/>
            <person name="Takano H."/>
            <person name="Sakai Y."/>
            <person name="Yokota A."/>
            <person name="Yabe S."/>
        </authorList>
    </citation>
    <scope>NUCLEOTIDE SEQUENCE</scope>
    <source>
        <strain evidence="2">A3-2</strain>
    </source>
</reference>
<accession>A0A455T369</accession>
<evidence type="ECO:0000313" key="2">
    <source>
        <dbReference type="EMBL" id="BBH91814.1"/>
    </source>
</evidence>
<keyword evidence="1" id="KW-0812">Transmembrane</keyword>
<organism evidence="2">
    <name type="scientific">Thermogemmatispora argillosa</name>
    <dbReference type="NCBI Taxonomy" id="2045280"/>
    <lineage>
        <taxon>Bacteria</taxon>
        <taxon>Bacillati</taxon>
        <taxon>Chloroflexota</taxon>
        <taxon>Ktedonobacteria</taxon>
        <taxon>Thermogemmatisporales</taxon>
        <taxon>Thermogemmatisporaceae</taxon>
        <taxon>Thermogemmatispora</taxon>
    </lineage>
</organism>
<evidence type="ECO:0000256" key="1">
    <source>
        <dbReference type="SAM" id="Phobius"/>
    </source>
</evidence>
<sequence length="213" mass="22381">MRPEDSDNSGSADGNIKVWPGTWTDTSHTVSFGNQENEDIQAAVMLALNDVIDALNAFSFLQGAVNLANALSDFADNLELSLGCVAVDLSVVASGLLIAAQAFAGQDQTLANMWADLQKQLPYFTTGTTLTPAVVSTFSPLTIHPAYQPDPISSFFSQAWHTVTSWASDAHDWVYSHASSSGAPTWVASTAAALAAGVVFVGVLLLAPKPVLP</sequence>
<proteinExistence type="predicted"/>
<gene>
    <name evidence="2" type="ORF">KTA_00130</name>
</gene>
<protein>
    <submittedName>
        <fullName evidence="2">Uncharacterized protein</fullName>
    </submittedName>
</protein>
<keyword evidence="1" id="KW-1133">Transmembrane helix</keyword>
<keyword evidence="1" id="KW-0472">Membrane</keyword>
<dbReference type="EMBL" id="AP019377">
    <property type="protein sequence ID" value="BBH91814.1"/>
    <property type="molecule type" value="Genomic_DNA"/>
</dbReference>
<feature type="transmembrane region" description="Helical" evidence="1">
    <location>
        <begin position="186"/>
        <end position="207"/>
    </location>
</feature>
<dbReference type="AlphaFoldDB" id="A0A455T369"/>
<name>A0A455T369_9CHLR</name>